<sequence length="151" mass="17386">MSLFFFFLFFFFFSASRILSSFPRARRRPARQLFPFRNAVQASARREPSGSTASNHEWNQCCRFVVSWLVERWARFDTEFLESGSCDGSHKVSSTLLLANNCLGAWQMRNLNIRFAEHEDDVEGRVGIEYTGRAICVASLVIVRSSLHHLV</sequence>
<proteinExistence type="predicted"/>
<dbReference type="Proteomes" id="UP001303222">
    <property type="component" value="Unassembled WGS sequence"/>
</dbReference>
<protein>
    <recommendedName>
        <fullName evidence="4">Secreted protein</fullName>
    </recommendedName>
</protein>
<name>A0AAN6SHG7_9PEZI</name>
<evidence type="ECO:0000313" key="3">
    <source>
        <dbReference type="Proteomes" id="UP001303222"/>
    </source>
</evidence>
<evidence type="ECO:0000313" key="2">
    <source>
        <dbReference type="EMBL" id="KAK3953403.1"/>
    </source>
</evidence>
<evidence type="ECO:0000256" key="1">
    <source>
        <dbReference type="SAM" id="SignalP"/>
    </source>
</evidence>
<dbReference type="EMBL" id="MU859106">
    <property type="protein sequence ID" value="KAK3953403.1"/>
    <property type="molecule type" value="Genomic_DNA"/>
</dbReference>
<reference evidence="2" key="1">
    <citation type="journal article" date="2023" name="Mol. Phylogenet. Evol.">
        <title>Genome-scale phylogeny and comparative genomics of the fungal order Sordariales.</title>
        <authorList>
            <person name="Hensen N."/>
            <person name="Bonometti L."/>
            <person name="Westerberg I."/>
            <person name="Brannstrom I.O."/>
            <person name="Guillou S."/>
            <person name="Cros-Aarteil S."/>
            <person name="Calhoun S."/>
            <person name="Haridas S."/>
            <person name="Kuo A."/>
            <person name="Mondo S."/>
            <person name="Pangilinan J."/>
            <person name="Riley R."/>
            <person name="LaButti K."/>
            <person name="Andreopoulos B."/>
            <person name="Lipzen A."/>
            <person name="Chen C."/>
            <person name="Yan M."/>
            <person name="Daum C."/>
            <person name="Ng V."/>
            <person name="Clum A."/>
            <person name="Steindorff A."/>
            <person name="Ohm R.A."/>
            <person name="Martin F."/>
            <person name="Silar P."/>
            <person name="Natvig D.O."/>
            <person name="Lalanne C."/>
            <person name="Gautier V."/>
            <person name="Ament-Velasquez S.L."/>
            <person name="Kruys A."/>
            <person name="Hutchinson M.I."/>
            <person name="Powell A.J."/>
            <person name="Barry K."/>
            <person name="Miller A.N."/>
            <person name="Grigoriev I.V."/>
            <person name="Debuchy R."/>
            <person name="Gladieux P."/>
            <person name="Hiltunen Thoren M."/>
            <person name="Johannesson H."/>
        </authorList>
    </citation>
    <scope>NUCLEOTIDE SEQUENCE</scope>
    <source>
        <strain evidence="2">CBS 626.80</strain>
    </source>
</reference>
<comment type="caution">
    <text evidence="2">The sequence shown here is derived from an EMBL/GenBank/DDBJ whole genome shotgun (WGS) entry which is preliminary data.</text>
</comment>
<feature type="chain" id="PRO_5042869837" description="Secreted protein" evidence="1">
    <location>
        <begin position="21"/>
        <end position="151"/>
    </location>
</feature>
<organism evidence="2 3">
    <name type="scientific">Pseudoneurospora amorphoporcata</name>
    <dbReference type="NCBI Taxonomy" id="241081"/>
    <lineage>
        <taxon>Eukaryota</taxon>
        <taxon>Fungi</taxon>
        <taxon>Dikarya</taxon>
        <taxon>Ascomycota</taxon>
        <taxon>Pezizomycotina</taxon>
        <taxon>Sordariomycetes</taxon>
        <taxon>Sordariomycetidae</taxon>
        <taxon>Sordariales</taxon>
        <taxon>Sordariaceae</taxon>
        <taxon>Pseudoneurospora</taxon>
    </lineage>
</organism>
<dbReference type="AlphaFoldDB" id="A0AAN6SHG7"/>
<keyword evidence="3" id="KW-1185">Reference proteome</keyword>
<reference evidence="2" key="2">
    <citation type="submission" date="2023-06" db="EMBL/GenBank/DDBJ databases">
        <authorList>
            <consortium name="Lawrence Berkeley National Laboratory"/>
            <person name="Mondo S.J."/>
            <person name="Hensen N."/>
            <person name="Bonometti L."/>
            <person name="Westerberg I."/>
            <person name="Brannstrom I.O."/>
            <person name="Guillou S."/>
            <person name="Cros-Aarteil S."/>
            <person name="Calhoun S."/>
            <person name="Haridas S."/>
            <person name="Kuo A."/>
            <person name="Pangilinan J."/>
            <person name="Riley R."/>
            <person name="Labutti K."/>
            <person name="Andreopoulos B."/>
            <person name="Lipzen A."/>
            <person name="Chen C."/>
            <person name="Yanf M."/>
            <person name="Daum C."/>
            <person name="Ng V."/>
            <person name="Clum A."/>
            <person name="Steindorff A."/>
            <person name="Ohm R."/>
            <person name="Martin F."/>
            <person name="Silar P."/>
            <person name="Natvig D."/>
            <person name="Lalanne C."/>
            <person name="Gautier V."/>
            <person name="Ament-Velasquez S.L."/>
            <person name="Kruys A."/>
            <person name="Hutchinson M.I."/>
            <person name="Powell A.J."/>
            <person name="Barry K."/>
            <person name="Miller A.N."/>
            <person name="Grigoriev I.V."/>
            <person name="Debuchy R."/>
            <person name="Gladieux P."/>
            <person name="Thoren M.H."/>
            <person name="Johannesson H."/>
        </authorList>
    </citation>
    <scope>NUCLEOTIDE SEQUENCE</scope>
    <source>
        <strain evidence="2">CBS 626.80</strain>
    </source>
</reference>
<keyword evidence="1" id="KW-0732">Signal</keyword>
<accession>A0AAN6SHG7</accession>
<evidence type="ECO:0008006" key="4">
    <source>
        <dbReference type="Google" id="ProtNLM"/>
    </source>
</evidence>
<gene>
    <name evidence="2" type="ORF">QBC32DRAFT_119798</name>
</gene>
<feature type="signal peptide" evidence="1">
    <location>
        <begin position="1"/>
        <end position="20"/>
    </location>
</feature>